<feature type="region of interest" description="Disordered" evidence="1">
    <location>
        <begin position="1"/>
        <end position="25"/>
    </location>
</feature>
<dbReference type="KEGG" id="kne:92181824"/>
<comment type="caution">
    <text evidence="2">The sequence shown here is derived from an EMBL/GenBank/DDBJ whole genome shotgun (WGS) entry which is preliminary data.</text>
</comment>
<dbReference type="RefSeq" id="XP_066802078.1">
    <property type="nucleotide sequence ID" value="XM_066947664.1"/>
</dbReference>
<evidence type="ECO:0000313" key="2">
    <source>
        <dbReference type="EMBL" id="KAK8850647.1"/>
    </source>
</evidence>
<dbReference type="GeneID" id="92181824"/>
<proteinExistence type="predicted"/>
<dbReference type="AlphaFoldDB" id="A0AAW0YXZ9"/>
<gene>
    <name evidence="2" type="ORF">IAR55_004566</name>
</gene>
<accession>A0AAW0YXZ9</accession>
<sequence length="107" mass="10782">MFGMSPPLHPSTLQDIGGPQRSSMSYYQLPLPHTTTYGGIGFGLGAAQTPSSHPGTQMIGDSVAGRALPSAYSSSPPLGGMGRGSMEMISGMGGGFMRGFGASSGLV</sequence>
<organism evidence="2 3">
    <name type="scientific">Kwoniella newhampshirensis</name>
    <dbReference type="NCBI Taxonomy" id="1651941"/>
    <lineage>
        <taxon>Eukaryota</taxon>
        <taxon>Fungi</taxon>
        <taxon>Dikarya</taxon>
        <taxon>Basidiomycota</taxon>
        <taxon>Agaricomycotina</taxon>
        <taxon>Tremellomycetes</taxon>
        <taxon>Tremellales</taxon>
        <taxon>Cryptococcaceae</taxon>
        <taxon>Kwoniella</taxon>
    </lineage>
</organism>
<keyword evidence="3" id="KW-1185">Reference proteome</keyword>
<name>A0AAW0YXZ9_9TREE</name>
<evidence type="ECO:0000256" key="1">
    <source>
        <dbReference type="SAM" id="MobiDB-lite"/>
    </source>
</evidence>
<reference evidence="2 3" key="1">
    <citation type="journal article" date="2024" name="bioRxiv">
        <title>Comparative genomics of Cryptococcus and Kwoniella reveals pathogenesis evolution and contrasting karyotype dynamics via intercentromeric recombination or chromosome fusion.</title>
        <authorList>
            <person name="Coelho M.A."/>
            <person name="David-Palma M."/>
            <person name="Shea T."/>
            <person name="Bowers K."/>
            <person name="McGinley-Smith S."/>
            <person name="Mohammad A.W."/>
            <person name="Gnirke A."/>
            <person name="Yurkov A.M."/>
            <person name="Nowrousian M."/>
            <person name="Sun S."/>
            <person name="Cuomo C.A."/>
            <person name="Heitman J."/>
        </authorList>
    </citation>
    <scope>NUCLEOTIDE SEQUENCE [LARGE SCALE GENOMIC DNA]</scope>
    <source>
        <strain evidence="2 3">CBS 13917</strain>
    </source>
</reference>
<dbReference type="Proteomes" id="UP001388673">
    <property type="component" value="Unassembled WGS sequence"/>
</dbReference>
<protein>
    <submittedName>
        <fullName evidence="2">Uncharacterized protein</fullName>
    </submittedName>
</protein>
<dbReference type="EMBL" id="JBCAWK010000008">
    <property type="protein sequence ID" value="KAK8850647.1"/>
    <property type="molecule type" value="Genomic_DNA"/>
</dbReference>
<evidence type="ECO:0000313" key="3">
    <source>
        <dbReference type="Proteomes" id="UP001388673"/>
    </source>
</evidence>